<dbReference type="RefSeq" id="WP_238244527.1">
    <property type="nucleotide sequence ID" value="NZ_BPQP01000036.1"/>
</dbReference>
<dbReference type="GO" id="GO:0032259">
    <property type="term" value="P:methylation"/>
    <property type="evidence" value="ECO:0007669"/>
    <property type="project" value="UniProtKB-KW"/>
</dbReference>
<dbReference type="Gene3D" id="3.40.50.150">
    <property type="entry name" value="Vaccinia Virus protein VP39"/>
    <property type="match status" value="1"/>
</dbReference>
<feature type="domain" description="Methyltransferase" evidence="1">
    <location>
        <begin position="50"/>
        <end position="146"/>
    </location>
</feature>
<keyword evidence="3" id="KW-1185">Reference proteome</keyword>
<keyword evidence="2" id="KW-0489">Methyltransferase</keyword>
<reference evidence="2" key="2">
    <citation type="submission" date="2021-08" db="EMBL/GenBank/DDBJ databases">
        <authorList>
            <person name="Tani A."/>
            <person name="Ola A."/>
            <person name="Ogura Y."/>
            <person name="Katsura K."/>
            <person name="Hayashi T."/>
        </authorList>
    </citation>
    <scope>NUCLEOTIDE SEQUENCE</scope>
    <source>
        <strain evidence="2">DSM 19015</strain>
    </source>
</reference>
<dbReference type="EMBL" id="BPQP01000036">
    <property type="protein sequence ID" value="GJD95388.1"/>
    <property type="molecule type" value="Genomic_DNA"/>
</dbReference>
<comment type="caution">
    <text evidence="2">The sequence shown here is derived from an EMBL/GenBank/DDBJ whole genome shotgun (WGS) entry which is preliminary data.</text>
</comment>
<sequence length="279" mass="29111">MADGEITQAEYWNGEAGERWARNQRVLDAVFAPLTEALFAGADLRPGDAVLDVGCGAGDTSITAARRVGAEGRVVAADVSGPLLAVARKRSVAAGTAPIAWIEADAQVEDFGEAVVARAISRFGVMFFDDSVAAFANLRRALAPGGRLTFLCWRPLEANAWIAVPRAIVLPLVPVPEPSPPDGPGPFRFADPEIARSVLAAAGFREVAVEPVDRPLALGRPEDAAGVVLELGPVSRLVREQADSVRDAARAAVAAEFAQRAGDGAVSLGAACWLVSALR</sequence>
<dbReference type="CDD" id="cd02440">
    <property type="entry name" value="AdoMet_MTases"/>
    <property type="match status" value="1"/>
</dbReference>
<dbReference type="PANTHER" id="PTHR43591:SF24">
    <property type="entry name" value="2-METHOXY-6-POLYPRENYL-1,4-BENZOQUINOL METHYLASE, MITOCHONDRIAL"/>
    <property type="match status" value="1"/>
</dbReference>
<keyword evidence="2" id="KW-0808">Transferase</keyword>
<evidence type="ECO:0000313" key="3">
    <source>
        <dbReference type="Proteomes" id="UP001055125"/>
    </source>
</evidence>
<gene>
    <name evidence="2" type="primary">COQ5_3</name>
    <name evidence="2" type="ORF">OCOJLMKI_2600</name>
</gene>
<dbReference type="GO" id="GO:0008168">
    <property type="term" value="F:methyltransferase activity"/>
    <property type="evidence" value="ECO:0007669"/>
    <property type="project" value="UniProtKB-KW"/>
</dbReference>
<evidence type="ECO:0000313" key="2">
    <source>
        <dbReference type="EMBL" id="GJD95388.1"/>
    </source>
</evidence>
<proteinExistence type="predicted"/>
<dbReference type="Pfam" id="PF13649">
    <property type="entry name" value="Methyltransf_25"/>
    <property type="match status" value="1"/>
</dbReference>
<name>A0ABQ4S0K6_9HYPH</name>
<dbReference type="InterPro" id="IPR041698">
    <property type="entry name" value="Methyltransf_25"/>
</dbReference>
<accession>A0ABQ4S0K6</accession>
<evidence type="ECO:0000259" key="1">
    <source>
        <dbReference type="Pfam" id="PF13649"/>
    </source>
</evidence>
<dbReference type="Proteomes" id="UP001055125">
    <property type="component" value="Unassembled WGS sequence"/>
</dbReference>
<dbReference type="PANTHER" id="PTHR43591">
    <property type="entry name" value="METHYLTRANSFERASE"/>
    <property type="match status" value="1"/>
</dbReference>
<organism evidence="2 3">
    <name type="scientific">Methylobacterium iners</name>
    <dbReference type="NCBI Taxonomy" id="418707"/>
    <lineage>
        <taxon>Bacteria</taxon>
        <taxon>Pseudomonadati</taxon>
        <taxon>Pseudomonadota</taxon>
        <taxon>Alphaproteobacteria</taxon>
        <taxon>Hyphomicrobiales</taxon>
        <taxon>Methylobacteriaceae</taxon>
        <taxon>Methylobacterium</taxon>
    </lineage>
</organism>
<protein>
    <submittedName>
        <fullName evidence="2">2-methoxy-6-polyprenyl-1,4-benzoquinol methylase, mitochondrial</fullName>
    </submittedName>
</protein>
<reference evidence="2" key="1">
    <citation type="journal article" date="2021" name="Front. Microbiol.">
        <title>Comprehensive Comparative Genomics and Phenotyping of Methylobacterium Species.</title>
        <authorList>
            <person name="Alessa O."/>
            <person name="Ogura Y."/>
            <person name="Fujitani Y."/>
            <person name="Takami H."/>
            <person name="Hayashi T."/>
            <person name="Sahin N."/>
            <person name="Tani A."/>
        </authorList>
    </citation>
    <scope>NUCLEOTIDE SEQUENCE</scope>
    <source>
        <strain evidence="2">DSM 19015</strain>
    </source>
</reference>
<dbReference type="SUPFAM" id="SSF53335">
    <property type="entry name" value="S-adenosyl-L-methionine-dependent methyltransferases"/>
    <property type="match status" value="1"/>
</dbReference>
<dbReference type="InterPro" id="IPR029063">
    <property type="entry name" value="SAM-dependent_MTases_sf"/>
</dbReference>